<dbReference type="Proteomes" id="UP000712600">
    <property type="component" value="Unassembled WGS sequence"/>
</dbReference>
<comment type="caution">
    <text evidence="1">The sequence shown here is derived from an EMBL/GenBank/DDBJ whole genome shotgun (WGS) entry which is preliminary data.</text>
</comment>
<protein>
    <submittedName>
        <fullName evidence="1">Uncharacterized protein</fullName>
    </submittedName>
</protein>
<dbReference type="EMBL" id="QGKX02002183">
    <property type="protein sequence ID" value="KAF3488992.1"/>
    <property type="molecule type" value="Genomic_DNA"/>
</dbReference>
<evidence type="ECO:0000313" key="2">
    <source>
        <dbReference type="Proteomes" id="UP000712600"/>
    </source>
</evidence>
<reference evidence="1" key="1">
    <citation type="submission" date="2019-12" db="EMBL/GenBank/DDBJ databases">
        <title>Genome sequencing and annotation of Brassica cretica.</title>
        <authorList>
            <person name="Studholme D.J."/>
            <person name="Sarris P."/>
        </authorList>
    </citation>
    <scope>NUCLEOTIDE SEQUENCE</scope>
    <source>
        <strain evidence="1">PFS-109/04</strain>
        <tissue evidence="1">Leaf</tissue>
    </source>
</reference>
<sequence length="167" mass="19368">MAGNVRWVRYELGRYVATELRLELVRYIATELRLELHSVLRRWTTLEVDWMWAVVEIAPVPFCGAIRSAFKIYGRTSWSGGSRIYPPETWRFVCLVPRNSEFVELILLEPVGRHSLCALVLSGKATVLLRPWAWRVWVDVVSCDFGHRLVHRRRSMTRSSCSLPPLG</sequence>
<evidence type="ECO:0000313" key="1">
    <source>
        <dbReference type="EMBL" id="KAF3488992.1"/>
    </source>
</evidence>
<proteinExistence type="predicted"/>
<dbReference type="AlphaFoldDB" id="A0A8S9N5I0"/>
<gene>
    <name evidence="1" type="ORF">F2Q69_00052620</name>
</gene>
<organism evidence="1 2">
    <name type="scientific">Brassica cretica</name>
    <name type="common">Mustard</name>
    <dbReference type="NCBI Taxonomy" id="69181"/>
    <lineage>
        <taxon>Eukaryota</taxon>
        <taxon>Viridiplantae</taxon>
        <taxon>Streptophyta</taxon>
        <taxon>Embryophyta</taxon>
        <taxon>Tracheophyta</taxon>
        <taxon>Spermatophyta</taxon>
        <taxon>Magnoliopsida</taxon>
        <taxon>eudicotyledons</taxon>
        <taxon>Gunneridae</taxon>
        <taxon>Pentapetalae</taxon>
        <taxon>rosids</taxon>
        <taxon>malvids</taxon>
        <taxon>Brassicales</taxon>
        <taxon>Brassicaceae</taxon>
        <taxon>Brassiceae</taxon>
        <taxon>Brassica</taxon>
    </lineage>
</organism>
<name>A0A8S9N5I0_BRACR</name>
<accession>A0A8S9N5I0</accession>